<dbReference type="InterPro" id="IPR029058">
    <property type="entry name" value="AB_hydrolase_fold"/>
</dbReference>
<dbReference type="OrthoDB" id="5729753at2"/>
<dbReference type="GO" id="GO:0016787">
    <property type="term" value="F:hydrolase activity"/>
    <property type="evidence" value="ECO:0007669"/>
    <property type="project" value="UniProtKB-KW"/>
</dbReference>
<dbReference type="InterPro" id="IPR050228">
    <property type="entry name" value="Carboxylesterase_BioH"/>
</dbReference>
<dbReference type="Gene3D" id="3.40.50.1820">
    <property type="entry name" value="alpha/beta hydrolase"/>
    <property type="match status" value="1"/>
</dbReference>
<reference evidence="2" key="1">
    <citation type="journal article" date="2014" name="Int. J. Syst. Evol. Microbiol.">
        <title>Complete genome sequence of Corynebacterium casei LMG S-19264T (=DSM 44701T), isolated from a smear-ripened cheese.</title>
        <authorList>
            <consortium name="US DOE Joint Genome Institute (JGI-PGF)"/>
            <person name="Walter F."/>
            <person name="Albersmeier A."/>
            <person name="Kalinowski J."/>
            <person name="Ruckert C."/>
        </authorList>
    </citation>
    <scope>NUCLEOTIDE SEQUENCE</scope>
    <source>
        <strain evidence="2">KCTC 12344</strain>
    </source>
</reference>
<evidence type="ECO:0000313" key="4">
    <source>
        <dbReference type="Proteomes" id="UP000294359"/>
    </source>
</evidence>
<evidence type="ECO:0000259" key="1">
    <source>
        <dbReference type="Pfam" id="PF12697"/>
    </source>
</evidence>
<proteinExistence type="predicted"/>
<reference evidence="2" key="3">
    <citation type="submission" date="2022-12" db="EMBL/GenBank/DDBJ databases">
        <authorList>
            <person name="Sun Q."/>
            <person name="Kim S."/>
        </authorList>
    </citation>
    <scope>NUCLEOTIDE SEQUENCE</scope>
    <source>
        <strain evidence="2">KCTC 12344</strain>
    </source>
</reference>
<dbReference type="InterPro" id="IPR000073">
    <property type="entry name" value="AB_hydrolase_1"/>
</dbReference>
<evidence type="ECO:0000313" key="3">
    <source>
        <dbReference type="EMBL" id="QBQ35086.1"/>
    </source>
</evidence>
<evidence type="ECO:0000313" key="2">
    <source>
        <dbReference type="EMBL" id="GGZ10120.1"/>
    </source>
</evidence>
<dbReference type="SUPFAM" id="SSF53474">
    <property type="entry name" value="alpha/beta-Hydrolases"/>
    <property type="match status" value="1"/>
</dbReference>
<dbReference type="Proteomes" id="UP000619512">
    <property type="component" value="Unassembled WGS sequence"/>
</dbReference>
<protein>
    <submittedName>
        <fullName evidence="2">Alpha/beta hydrolase</fullName>
    </submittedName>
</protein>
<dbReference type="Proteomes" id="UP000294359">
    <property type="component" value="Chromosome"/>
</dbReference>
<evidence type="ECO:0000313" key="5">
    <source>
        <dbReference type="Proteomes" id="UP000619512"/>
    </source>
</evidence>
<dbReference type="RefSeq" id="WP_134383266.1">
    <property type="nucleotide sequence ID" value="NZ_BMWW01000014.1"/>
</dbReference>
<dbReference type="PANTHER" id="PTHR43194:SF2">
    <property type="entry name" value="PEROXISOMAL MEMBRANE PROTEIN LPX1"/>
    <property type="match status" value="1"/>
</dbReference>
<accession>A0A4P7B9A4</accession>
<keyword evidence="4" id="KW-1185">Reference proteome</keyword>
<dbReference type="EMBL" id="BMWW01000014">
    <property type="protein sequence ID" value="GGZ10120.1"/>
    <property type="molecule type" value="Genomic_DNA"/>
</dbReference>
<dbReference type="Pfam" id="PF12697">
    <property type="entry name" value="Abhydrolase_6"/>
    <property type="match status" value="1"/>
</dbReference>
<organism evidence="2 5">
    <name type="scientific">Pseudoduganella plicata</name>
    <dbReference type="NCBI Taxonomy" id="321984"/>
    <lineage>
        <taxon>Bacteria</taxon>
        <taxon>Pseudomonadati</taxon>
        <taxon>Pseudomonadota</taxon>
        <taxon>Betaproteobacteria</taxon>
        <taxon>Burkholderiales</taxon>
        <taxon>Oxalobacteraceae</taxon>
        <taxon>Telluria group</taxon>
        <taxon>Pseudoduganella</taxon>
    </lineage>
</organism>
<keyword evidence="2" id="KW-0378">Hydrolase</keyword>
<dbReference type="AlphaFoldDB" id="A0A4P7B9A4"/>
<name>A0A4P7B9A4_9BURK</name>
<sequence length="285" mass="31486">MKKPTLHFAHANSYPAGTYRQLFELLGAHFDVAALDMHAHNPAFPVRDGWETLVDELIAELEARYKGEPVILVGHSLGGMLSLMAAARRPELARCVVMLDSPVVAGWRARVWHLAKLLGLRERLSPARLSARRRNTWPSFDDAMRHFASKPLFAAWAPGVLQDYLEAGLAPCAEGMRLRFTRETETAVYRTLPHHIGSLLRRGFTVPVGYLAGRTSEENRQAGLGATRALVGKHLRMMPGGHLFPMESPALTARTIRDMIAELLGEAPSEHVNPSKFSGLHAPIA</sequence>
<reference evidence="3 4" key="2">
    <citation type="submission" date="2019-03" db="EMBL/GenBank/DDBJ databases">
        <title>Draft Genome Sequences of Six Type Strains of the Genus Massilia.</title>
        <authorList>
            <person name="Miess H."/>
            <person name="Frediansyhah A."/>
            <person name="Gross H."/>
        </authorList>
    </citation>
    <scope>NUCLEOTIDE SEQUENCE [LARGE SCALE GENOMIC DNA]</scope>
    <source>
        <strain evidence="3 4">DSM 17505</strain>
    </source>
</reference>
<dbReference type="PANTHER" id="PTHR43194">
    <property type="entry name" value="HYDROLASE ALPHA/BETA FOLD FAMILY"/>
    <property type="match status" value="1"/>
</dbReference>
<feature type="domain" description="AB hydrolase-1" evidence="1">
    <location>
        <begin position="8"/>
        <end position="254"/>
    </location>
</feature>
<gene>
    <name evidence="3" type="ORF">E1742_02035</name>
    <name evidence="2" type="ORF">GCM10007388_49530</name>
</gene>
<dbReference type="EMBL" id="CP038026">
    <property type="protein sequence ID" value="QBQ35086.1"/>
    <property type="molecule type" value="Genomic_DNA"/>
</dbReference>